<dbReference type="SUPFAM" id="SSF47473">
    <property type="entry name" value="EF-hand"/>
    <property type="match status" value="1"/>
</dbReference>
<dbReference type="InterPro" id="IPR011992">
    <property type="entry name" value="EF-hand-dom_pair"/>
</dbReference>
<dbReference type="OrthoDB" id="10007716at2759"/>
<evidence type="ECO:0000256" key="1">
    <source>
        <dbReference type="SAM" id="MobiDB-lite"/>
    </source>
</evidence>
<name>A0A8B6DEH9_MYTGA</name>
<dbReference type="EMBL" id="UYJE01003385">
    <property type="protein sequence ID" value="VDI18861.1"/>
    <property type="molecule type" value="Genomic_DNA"/>
</dbReference>
<reference evidence="2" key="1">
    <citation type="submission" date="2018-11" db="EMBL/GenBank/DDBJ databases">
        <authorList>
            <person name="Alioto T."/>
            <person name="Alioto T."/>
        </authorList>
    </citation>
    <scope>NUCLEOTIDE SEQUENCE</scope>
</reference>
<proteinExistence type="predicted"/>
<organism evidence="2 3">
    <name type="scientific">Mytilus galloprovincialis</name>
    <name type="common">Mediterranean mussel</name>
    <dbReference type="NCBI Taxonomy" id="29158"/>
    <lineage>
        <taxon>Eukaryota</taxon>
        <taxon>Metazoa</taxon>
        <taxon>Spiralia</taxon>
        <taxon>Lophotrochozoa</taxon>
        <taxon>Mollusca</taxon>
        <taxon>Bivalvia</taxon>
        <taxon>Autobranchia</taxon>
        <taxon>Pteriomorphia</taxon>
        <taxon>Mytilida</taxon>
        <taxon>Mytiloidea</taxon>
        <taxon>Mytilidae</taxon>
        <taxon>Mytilinae</taxon>
        <taxon>Mytilus</taxon>
    </lineage>
</organism>
<gene>
    <name evidence="2" type="ORF">MGAL_10B071053</name>
</gene>
<evidence type="ECO:0000313" key="3">
    <source>
        <dbReference type="Proteomes" id="UP000596742"/>
    </source>
</evidence>
<evidence type="ECO:0000313" key="2">
    <source>
        <dbReference type="EMBL" id="VDI18861.1"/>
    </source>
</evidence>
<feature type="region of interest" description="Disordered" evidence="1">
    <location>
        <begin position="471"/>
        <end position="500"/>
    </location>
</feature>
<feature type="region of interest" description="Disordered" evidence="1">
    <location>
        <begin position="396"/>
        <end position="449"/>
    </location>
</feature>
<feature type="compositionally biased region" description="Polar residues" evidence="1">
    <location>
        <begin position="72"/>
        <end position="84"/>
    </location>
</feature>
<dbReference type="Proteomes" id="UP000596742">
    <property type="component" value="Unassembled WGS sequence"/>
</dbReference>
<feature type="region of interest" description="Disordered" evidence="1">
    <location>
        <begin position="63"/>
        <end position="84"/>
    </location>
</feature>
<dbReference type="AlphaFoldDB" id="A0A8B6DEH9"/>
<dbReference type="Gene3D" id="1.10.238.10">
    <property type="entry name" value="EF-hand"/>
    <property type="match status" value="1"/>
</dbReference>
<keyword evidence="3" id="KW-1185">Reference proteome</keyword>
<accession>A0A8B6DEH9</accession>
<comment type="caution">
    <text evidence="2">The sequence shown here is derived from an EMBL/GenBank/DDBJ whole genome shotgun (WGS) entry which is preliminary data.</text>
</comment>
<protein>
    <recommendedName>
        <fullName evidence="4">EF-hand domain-containing protein</fullName>
    </recommendedName>
</protein>
<sequence length="692" mass="78358">MELIQPANTFVENVTTNNVLKKNSPLKPLPAKAKVDQSGWLCSHGPQHSPKYGIRRKLWKGPSPMNLRDSAISDSPSTGTTSRSTVITVRGTSVTPWKTNITDICKAYETPSPMKPARFEDVQLPPVSLSAPLLSVSRVSNINPKYRQMSYTSTGRPRESDDVDYNVNPDPVPYQPQNFMSSTLLKKVTVPKRHLDSFAGYEYTLGAKRGVILHTDRYQWAGSKTLDSLSQRDRLRAELEYMEKLRGIKRRREVLPHRAQLDLLMGGKRVDLTERFDIQREIQKLKSLIMPQNARDLFHGRGFTLPDQHASLKPRQQPTLDYEDDDLFSSAPASLQRLPKHTIDTDIGFLKSRTNIGNKRANESQLPRISNRSSTIGMTPAYLRRSRTNIHQKDKYYTGFPDSNAQKGLKVTPKSENVKRVDIPSASQTPRLPHDVTEETPGPLEPMKDPYPSEIDLKADLADDEIEALETARDRPTSLLNKPETPFKPATPNPLKGSELSRKLPEDEQKLLKETFKKLDTDSDGFAKGYSTIQKHLMYNQVQTQLPRLSSPQERFLKQVYDITSSSTFFGIEEFMTMSALTKLVNDQKDAAKEAFTSLDFSELHHNIVSFIDLFQTVDRHQSGIISTDSLQEVLCAAIETDLRSETQLWNTIIDVVDPADGVQISKVEYLAHLPYFLSLRKTEKLPKPTRM</sequence>
<evidence type="ECO:0008006" key="4">
    <source>
        <dbReference type="Google" id="ProtNLM"/>
    </source>
</evidence>